<dbReference type="AlphaFoldDB" id="A0A238L8P6"/>
<name>A0A238L8P6_9RHOB</name>
<dbReference type="EMBL" id="FXYH01000047">
    <property type="protein sequence ID" value="SMX50752.1"/>
    <property type="molecule type" value="Genomic_DNA"/>
</dbReference>
<protein>
    <submittedName>
        <fullName evidence="1">Uncharacterized protein</fullName>
    </submittedName>
</protein>
<proteinExistence type="predicted"/>
<dbReference type="Proteomes" id="UP000220836">
    <property type="component" value="Unassembled WGS sequence"/>
</dbReference>
<gene>
    <name evidence="1" type="ORF">PEV8663_04790</name>
</gene>
<evidence type="ECO:0000313" key="2">
    <source>
        <dbReference type="Proteomes" id="UP000220836"/>
    </source>
</evidence>
<accession>A0A238L8P6</accession>
<sequence length="65" mass="6987">MFGVAAQLDQQLGIAPFGDQIDIFDKHRKQATHQKAGDGLAVMALGFEALAEFGKVLGNFAGRRL</sequence>
<keyword evidence="2" id="KW-1185">Reference proteome</keyword>
<evidence type="ECO:0000313" key="1">
    <source>
        <dbReference type="EMBL" id="SMX50752.1"/>
    </source>
</evidence>
<reference evidence="1 2" key="1">
    <citation type="submission" date="2017-05" db="EMBL/GenBank/DDBJ databases">
        <authorList>
            <person name="Song R."/>
            <person name="Chenine A.L."/>
            <person name="Ruprecht R.M."/>
        </authorList>
    </citation>
    <scope>NUCLEOTIDE SEQUENCE [LARGE SCALE GENOMIC DNA]</scope>
    <source>
        <strain evidence="1 2">CECT 8663</strain>
    </source>
</reference>
<dbReference type="RefSeq" id="WP_170125986.1">
    <property type="nucleotide sequence ID" value="NZ_FXYH01000047.1"/>
</dbReference>
<organism evidence="1 2">
    <name type="scientific">Pelagimonas varians</name>
    <dbReference type="NCBI Taxonomy" id="696760"/>
    <lineage>
        <taxon>Bacteria</taxon>
        <taxon>Pseudomonadati</taxon>
        <taxon>Pseudomonadota</taxon>
        <taxon>Alphaproteobacteria</taxon>
        <taxon>Rhodobacterales</taxon>
        <taxon>Roseobacteraceae</taxon>
        <taxon>Pelagimonas</taxon>
    </lineage>
</organism>